<sequence>MARPNIINKQVLIDAAKVCLVEKGIEKFTLKAVAEEAGVTQGTVYYHFRTKEQLLLDVVKDICDRSWNDIAQQQDHKDMIKHALESAKSRCSNDAFFHQLFFTLTVAGFKNEKIREQLAEILQAENQALSQSLSKVWQHSPIDGVSLETWGIFFNALVDGLAIQNLMLENFQVETFFEELEQLFIGLSQLSNNKTS</sequence>
<dbReference type="PANTHER" id="PTHR43479:SF11">
    <property type="entry name" value="ACREF_ENVCD OPERON REPRESSOR-RELATED"/>
    <property type="match status" value="1"/>
</dbReference>
<dbReference type="SUPFAM" id="SSF48498">
    <property type="entry name" value="Tetracyclin repressor-like, C-terminal domain"/>
    <property type="match status" value="1"/>
</dbReference>
<dbReference type="InterPro" id="IPR001647">
    <property type="entry name" value="HTH_TetR"/>
</dbReference>
<evidence type="ECO:0000313" key="5">
    <source>
        <dbReference type="EMBL" id="WXB94645.1"/>
    </source>
</evidence>
<name>A0ABZ2NAJ9_9BACI</name>
<feature type="DNA-binding region" description="H-T-H motif" evidence="3">
    <location>
        <begin position="29"/>
        <end position="48"/>
    </location>
</feature>
<evidence type="ECO:0000256" key="3">
    <source>
        <dbReference type="PROSITE-ProRule" id="PRU00335"/>
    </source>
</evidence>
<keyword evidence="1" id="KW-0678">Repressor</keyword>
<dbReference type="InterPro" id="IPR036271">
    <property type="entry name" value="Tet_transcr_reg_TetR-rel_C_sf"/>
</dbReference>
<dbReference type="InterPro" id="IPR050624">
    <property type="entry name" value="HTH-type_Tx_Regulator"/>
</dbReference>
<dbReference type="Gene3D" id="1.10.357.10">
    <property type="entry name" value="Tetracycline Repressor, domain 2"/>
    <property type="match status" value="1"/>
</dbReference>
<evidence type="ECO:0000259" key="4">
    <source>
        <dbReference type="PROSITE" id="PS50977"/>
    </source>
</evidence>
<dbReference type="InterPro" id="IPR023772">
    <property type="entry name" value="DNA-bd_HTH_TetR-type_CS"/>
</dbReference>
<organism evidence="5 6">
    <name type="scientific">Bacillus kandeliae</name>
    <dbReference type="NCBI Taxonomy" id="3129297"/>
    <lineage>
        <taxon>Bacteria</taxon>
        <taxon>Bacillati</taxon>
        <taxon>Bacillota</taxon>
        <taxon>Bacilli</taxon>
        <taxon>Bacillales</taxon>
        <taxon>Bacillaceae</taxon>
        <taxon>Bacillus</taxon>
    </lineage>
</organism>
<dbReference type="Pfam" id="PF00440">
    <property type="entry name" value="TetR_N"/>
    <property type="match status" value="1"/>
</dbReference>
<evidence type="ECO:0000313" key="6">
    <source>
        <dbReference type="Proteomes" id="UP001387364"/>
    </source>
</evidence>
<dbReference type="InterPro" id="IPR009057">
    <property type="entry name" value="Homeodomain-like_sf"/>
</dbReference>
<dbReference type="EMBL" id="CP147404">
    <property type="protein sequence ID" value="WXB94645.1"/>
    <property type="molecule type" value="Genomic_DNA"/>
</dbReference>
<dbReference type="SUPFAM" id="SSF46689">
    <property type="entry name" value="Homeodomain-like"/>
    <property type="match status" value="1"/>
</dbReference>
<dbReference type="PROSITE" id="PS01081">
    <property type="entry name" value="HTH_TETR_1"/>
    <property type="match status" value="1"/>
</dbReference>
<proteinExistence type="predicted"/>
<accession>A0ABZ2NAJ9</accession>
<feature type="domain" description="HTH tetR-type" evidence="4">
    <location>
        <begin position="6"/>
        <end position="66"/>
    </location>
</feature>
<evidence type="ECO:0000256" key="2">
    <source>
        <dbReference type="ARBA" id="ARBA00023125"/>
    </source>
</evidence>
<protein>
    <submittedName>
        <fullName evidence="5">TetR/AcrR family transcriptional regulator</fullName>
    </submittedName>
</protein>
<keyword evidence="6" id="KW-1185">Reference proteome</keyword>
<dbReference type="PRINTS" id="PR00455">
    <property type="entry name" value="HTHTETR"/>
</dbReference>
<reference evidence="5 6" key="1">
    <citation type="submission" date="2024-02" db="EMBL/GenBank/DDBJ databases">
        <title>Seven novel Bacillus-like species.</title>
        <authorList>
            <person name="Liu G."/>
        </authorList>
    </citation>
    <scope>NUCLEOTIDE SEQUENCE [LARGE SCALE GENOMIC DNA]</scope>
    <source>
        <strain evidence="5 6">FJAT-52991</strain>
    </source>
</reference>
<dbReference type="PANTHER" id="PTHR43479">
    <property type="entry name" value="ACREF/ENVCD OPERON REPRESSOR-RELATED"/>
    <property type="match status" value="1"/>
</dbReference>
<gene>
    <name evidence="5" type="ORF">WDJ61_08485</name>
</gene>
<evidence type="ECO:0000256" key="1">
    <source>
        <dbReference type="ARBA" id="ARBA00022491"/>
    </source>
</evidence>
<dbReference type="Proteomes" id="UP001387364">
    <property type="component" value="Chromosome"/>
</dbReference>
<dbReference type="PROSITE" id="PS50977">
    <property type="entry name" value="HTH_TETR_2"/>
    <property type="match status" value="1"/>
</dbReference>
<keyword evidence="2 3" id="KW-0238">DNA-binding</keyword>
<dbReference type="RefSeq" id="WP_338754435.1">
    <property type="nucleotide sequence ID" value="NZ_CP147404.1"/>
</dbReference>